<proteinExistence type="inferred from homology"/>
<dbReference type="Gene3D" id="3.60.21.10">
    <property type="match status" value="1"/>
</dbReference>
<organism evidence="8 9">
    <name type="scientific">Dioscorea zingiberensis</name>
    <dbReference type="NCBI Taxonomy" id="325984"/>
    <lineage>
        <taxon>Eukaryota</taxon>
        <taxon>Viridiplantae</taxon>
        <taxon>Streptophyta</taxon>
        <taxon>Embryophyta</taxon>
        <taxon>Tracheophyta</taxon>
        <taxon>Spermatophyta</taxon>
        <taxon>Magnoliopsida</taxon>
        <taxon>Liliopsida</taxon>
        <taxon>Dioscoreales</taxon>
        <taxon>Dioscoreaceae</taxon>
        <taxon>Dioscorea</taxon>
    </lineage>
</organism>
<evidence type="ECO:0000256" key="1">
    <source>
        <dbReference type="ARBA" id="ARBA00022723"/>
    </source>
</evidence>
<dbReference type="InterPro" id="IPR047129">
    <property type="entry name" value="PPA2-like"/>
</dbReference>
<protein>
    <recommendedName>
        <fullName evidence="5">Serine/threonine-protein phosphatase</fullName>
        <ecNumber evidence="5">3.1.3.16</ecNumber>
    </recommendedName>
</protein>
<dbReference type="EMBL" id="JAGGNH010000008">
    <property type="protein sequence ID" value="KAJ0965170.1"/>
    <property type="molecule type" value="Genomic_DNA"/>
</dbReference>
<accession>A0A9D5C2L1</accession>
<dbReference type="GO" id="GO:0046872">
    <property type="term" value="F:metal ion binding"/>
    <property type="evidence" value="ECO:0007669"/>
    <property type="project" value="UniProtKB-KW"/>
</dbReference>
<dbReference type="InterPro" id="IPR029052">
    <property type="entry name" value="Metallo-depent_PP-like"/>
</dbReference>
<dbReference type="SMART" id="SM00156">
    <property type="entry name" value="PP2Ac"/>
    <property type="match status" value="1"/>
</dbReference>
<evidence type="ECO:0000256" key="3">
    <source>
        <dbReference type="ARBA" id="ARBA00023211"/>
    </source>
</evidence>
<feature type="domain" description="Serine/threonine specific protein phosphatases" evidence="7">
    <location>
        <begin position="206"/>
        <end position="211"/>
    </location>
</feature>
<evidence type="ECO:0000256" key="4">
    <source>
        <dbReference type="ARBA" id="ARBA00034714"/>
    </source>
</evidence>
<feature type="compositionally biased region" description="Polar residues" evidence="6">
    <location>
        <begin position="44"/>
        <end position="54"/>
    </location>
</feature>
<keyword evidence="9" id="KW-1185">Reference proteome</keyword>
<evidence type="ECO:0000313" key="8">
    <source>
        <dbReference type="EMBL" id="KAJ0965170.1"/>
    </source>
</evidence>
<keyword evidence="3" id="KW-0464">Manganese</keyword>
<comment type="catalytic activity">
    <reaction evidence="5">
        <text>O-phospho-L-threonyl-[protein] + H2O = L-threonyl-[protein] + phosphate</text>
        <dbReference type="Rhea" id="RHEA:47004"/>
        <dbReference type="Rhea" id="RHEA-COMP:11060"/>
        <dbReference type="Rhea" id="RHEA-COMP:11605"/>
        <dbReference type="ChEBI" id="CHEBI:15377"/>
        <dbReference type="ChEBI" id="CHEBI:30013"/>
        <dbReference type="ChEBI" id="CHEBI:43474"/>
        <dbReference type="ChEBI" id="CHEBI:61977"/>
        <dbReference type="EC" id="3.1.3.16"/>
    </reaction>
</comment>
<dbReference type="PROSITE" id="PS00125">
    <property type="entry name" value="SER_THR_PHOSPHATASE"/>
    <property type="match status" value="1"/>
</dbReference>
<dbReference type="Pfam" id="PF00149">
    <property type="entry name" value="Metallophos"/>
    <property type="match status" value="1"/>
</dbReference>
<evidence type="ECO:0000256" key="5">
    <source>
        <dbReference type="RuleBase" id="RU004273"/>
    </source>
</evidence>
<keyword evidence="1" id="KW-0479">Metal-binding</keyword>
<reference evidence="8" key="1">
    <citation type="submission" date="2021-03" db="EMBL/GenBank/DDBJ databases">
        <authorList>
            <person name="Li Z."/>
            <person name="Yang C."/>
        </authorList>
    </citation>
    <scope>NUCLEOTIDE SEQUENCE</scope>
    <source>
        <strain evidence="8">Dzin_1.0</strain>
        <tissue evidence="8">Leaf</tissue>
    </source>
</reference>
<evidence type="ECO:0000256" key="6">
    <source>
        <dbReference type="SAM" id="MobiDB-lite"/>
    </source>
</evidence>
<dbReference type="EC" id="3.1.3.16" evidence="5"/>
<gene>
    <name evidence="8" type="ORF">J5N97_026308</name>
</gene>
<feature type="region of interest" description="Disordered" evidence="6">
    <location>
        <begin position="39"/>
        <end position="61"/>
    </location>
</feature>
<reference evidence="8" key="2">
    <citation type="journal article" date="2022" name="Hortic Res">
        <title>The genome of Dioscorea zingiberensis sheds light on the biosynthesis, origin and evolution of the medicinally important diosgenin saponins.</title>
        <authorList>
            <person name="Li Y."/>
            <person name="Tan C."/>
            <person name="Li Z."/>
            <person name="Guo J."/>
            <person name="Li S."/>
            <person name="Chen X."/>
            <person name="Wang C."/>
            <person name="Dai X."/>
            <person name="Yang H."/>
            <person name="Song W."/>
            <person name="Hou L."/>
            <person name="Xu J."/>
            <person name="Tong Z."/>
            <person name="Xu A."/>
            <person name="Yuan X."/>
            <person name="Wang W."/>
            <person name="Yang Q."/>
            <person name="Chen L."/>
            <person name="Sun Z."/>
            <person name="Wang K."/>
            <person name="Pan B."/>
            <person name="Chen J."/>
            <person name="Bao Y."/>
            <person name="Liu F."/>
            <person name="Qi X."/>
            <person name="Gang D.R."/>
            <person name="Wen J."/>
            <person name="Li J."/>
        </authorList>
    </citation>
    <scope>NUCLEOTIDE SEQUENCE</scope>
    <source>
        <strain evidence="8">Dzin_1.0</strain>
    </source>
</reference>
<dbReference type="InterPro" id="IPR004843">
    <property type="entry name" value="Calcineurin-like_PHP"/>
</dbReference>
<comment type="caution">
    <text evidence="8">The sequence shown here is derived from an EMBL/GenBank/DDBJ whole genome shotgun (WGS) entry which is preliminary data.</text>
</comment>
<sequence length="320" mass="36401">MSIDWLLRMDTDEAPHYDALVYTQSSSSSSVRFHTSGKEVAIKQSKSGSGQGQREFQEELKSSSWPTFITISKDEIKCHRWIQNESDDEKPLASKVLYTIWMLGASTQKLSDSYEDKTFVNPEGLKQQNGSNKNSASDSKLQSCKQQAAFWITLQNIPEQTYTKGILLVKMPAKAAKSCVATYLVLRYHQLLLDDMVRYPDRITLIRGNHESRQITQVYGFYDECLRKYGSVNVWRYCTDIFDYLSLSALIENKVFSVHGGLSPAITTLDQIRTIDRKQEVPHDGAMCDLLWSDPEEVVDGWGLSPVGQVFFWWGGGHQL</sequence>
<keyword evidence="2 5" id="KW-0378">Hydrolase</keyword>
<dbReference type="AlphaFoldDB" id="A0A9D5C2L1"/>
<dbReference type="PANTHER" id="PTHR45619">
    <property type="entry name" value="SERINE/THREONINE-PROTEIN PHOSPHATASE PP2A-RELATED"/>
    <property type="match status" value="1"/>
</dbReference>
<comment type="similarity">
    <text evidence="4">Belongs to the PPP phosphatase family. PP-2A subfamily.</text>
</comment>
<evidence type="ECO:0000259" key="7">
    <source>
        <dbReference type="PROSITE" id="PS00125"/>
    </source>
</evidence>
<evidence type="ECO:0000313" key="9">
    <source>
        <dbReference type="Proteomes" id="UP001085076"/>
    </source>
</evidence>
<name>A0A9D5C2L1_9LILI</name>
<dbReference type="SUPFAM" id="SSF56300">
    <property type="entry name" value="Metallo-dependent phosphatases"/>
    <property type="match status" value="1"/>
</dbReference>
<dbReference type="GO" id="GO:0004722">
    <property type="term" value="F:protein serine/threonine phosphatase activity"/>
    <property type="evidence" value="ECO:0007669"/>
    <property type="project" value="UniProtKB-EC"/>
</dbReference>
<dbReference type="InterPro" id="IPR006186">
    <property type="entry name" value="Ser/Thr-sp_prot-phosphatase"/>
</dbReference>
<dbReference type="Proteomes" id="UP001085076">
    <property type="component" value="Miscellaneous, Linkage group lg08"/>
</dbReference>
<dbReference type="PRINTS" id="PR00114">
    <property type="entry name" value="STPHPHTASE"/>
</dbReference>
<evidence type="ECO:0000256" key="2">
    <source>
        <dbReference type="ARBA" id="ARBA00022801"/>
    </source>
</evidence>